<evidence type="ECO:0000313" key="3">
    <source>
        <dbReference type="EMBL" id="PKY87164.1"/>
    </source>
</evidence>
<dbReference type="Proteomes" id="UP000234384">
    <property type="component" value="Unassembled WGS sequence"/>
</dbReference>
<feature type="region of interest" description="Disordered" evidence="1">
    <location>
        <begin position="269"/>
        <end position="293"/>
    </location>
</feature>
<comment type="caution">
    <text evidence="3">The sequence shown here is derived from an EMBL/GenBank/DDBJ whole genome shotgun (WGS) entry which is preliminary data.</text>
</comment>
<feature type="compositionally biased region" description="Basic and acidic residues" evidence="1">
    <location>
        <begin position="69"/>
        <end position="86"/>
    </location>
</feature>
<feature type="region of interest" description="Disordered" evidence="1">
    <location>
        <begin position="23"/>
        <end position="95"/>
    </location>
</feature>
<evidence type="ECO:0000256" key="2">
    <source>
        <dbReference type="SAM" id="SignalP"/>
    </source>
</evidence>
<sequence>MKKHLLRGTLLLSSAFVLVACSSQPDSDQTVEEVTTVIEETMEEQEESTESEATSEEAKEETKEESEESKESKESEETSEESKESSEDSDETSSEEILVLNQHELAEFDGQGDHKAYIAVNDVIYDVTDQELKDGYYGDYKVAVNTLYNVLLLGEDEALKDLPIVGVLEVVEETEELAEEAAEEDSQDENEDLPAINQEELAEFDGQDGRKAYIGVNDVIYDVTDQELKDGYYGDYKVGVNNLYNSLLLGEDESLKDLPVVGSFNKLVSSEEEAVEETEETEETEESEETTEEIVAQPLQDGIYTVMGSPSSESEVIEQMITVEEGKIREAVFKVLHGEEEVTLDEAEAQVVETLTKQFVDQGELLLPSEEGTPFFAYQIISNSEILRTMAQHGLSETMNLDEVSLSDSQYVIKDPFYEVTLKVENNEVQALNIASTSDQDDSEIVEKFIEDFMRVKTLDELTYVAPEGEDEETTQRHQAIYEHLKGLVNYAINLSKVQTVIDNNVEVEEVEESPEEELEETSVEESSEEGTSEE</sequence>
<dbReference type="EMBL" id="PKHE01000034">
    <property type="protein sequence ID" value="PKY87164.1"/>
    <property type="molecule type" value="Genomic_DNA"/>
</dbReference>
<feature type="compositionally biased region" description="Acidic residues" evidence="1">
    <location>
        <begin position="40"/>
        <end position="55"/>
    </location>
</feature>
<accession>A0A2I1JUY8</accession>
<dbReference type="AlphaFoldDB" id="A0A2I1JUY8"/>
<dbReference type="PROSITE" id="PS51257">
    <property type="entry name" value="PROKAR_LIPOPROTEIN"/>
    <property type="match status" value="1"/>
</dbReference>
<protein>
    <submittedName>
        <fullName evidence="3">Uncharacterized protein</fullName>
    </submittedName>
</protein>
<gene>
    <name evidence="3" type="ORF">CYJ57_07655</name>
</gene>
<proteinExistence type="predicted"/>
<feature type="signal peptide" evidence="2">
    <location>
        <begin position="1"/>
        <end position="19"/>
    </location>
</feature>
<feature type="region of interest" description="Disordered" evidence="1">
    <location>
        <begin position="506"/>
        <end position="535"/>
    </location>
</feature>
<dbReference type="Gene3D" id="3.10.120.10">
    <property type="entry name" value="Cytochrome b5-like heme/steroid binding domain"/>
    <property type="match status" value="2"/>
</dbReference>
<evidence type="ECO:0000256" key="1">
    <source>
        <dbReference type="SAM" id="MobiDB-lite"/>
    </source>
</evidence>
<feature type="compositionally biased region" description="Acidic residues" evidence="1">
    <location>
        <begin position="270"/>
        <end position="292"/>
    </location>
</feature>
<evidence type="ECO:0000313" key="4">
    <source>
        <dbReference type="Proteomes" id="UP000234384"/>
    </source>
</evidence>
<feature type="chain" id="PRO_5038741292" evidence="2">
    <location>
        <begin position="20"/>
        <end position="535"/>
    </location>
</feature>
<keyword evidence="2" id="KW-0732">Signal</keyword>
<name>A0A2I1JUY8_9LACT</name>
<dbReference type="RefSeq" id="WP_101954779.1">
    <property type="nucleotide sequence ID" value="NZ_PKHE01000034.1"/>
</dbReference>
<dbReference type="InterPro" id="IPR036400">
    <property type="entry name" value="Cyt_B5-like_heme/steroid_sf"/>
</dbReference>
<dbReference type="SUPFAM" id="SSF55856">
    <property type="entry name" value="Cytochrome b5-like heme/steroid binding domain"/>
    <property type="match status" value="2"/>
</dbReference>
<organism evidence="3 4">
    <name type="scientific">Falseniella ignava</name>
    <dbReference type="NCBI Taxonomy" id="137730"/>
    <lineage>
        <taxon>Bacteria</taxon>
        <taxon>Bacillati</taxon>
        <taxon>Bacillota</taxon>
        <taxon>Bacilli</taxon>
        <taxon>Lactobacillales</taxon>
        <taxon>Aerococcaceae</taxon>
        <taxon>Falseniella</taxon>
    </lineage>
</organism>
<reference evidence="3 4" key="1">
    <citation type="submission" date="2017-12" db="EMBL/GenBank/DDBJ databases">
        <title>Phylogenetic diversity of female urinary microbiome.</title>
        <authorList>
            <person name="Thomas-White K."/>
            <person name="Wolfe A.J."/>
        </authorList>
    </citation>
    <scope>NUCLEOTIDE SEQUENCE [LARGE SCALE GENOMIC DNA]</scope>
    <source>
        <strain evidence="3 4">UMB0898</strain>
    </source>
</reference>
<dbReference type="OrthoDB" id="9785263at2"/>